<evidence type="ECO:0000313" key="3">
    <source>
        <dbReference type="EMBL" id="KUO40299.1"/>
    </source>
</evidence>
<dbReference type="Gene3D" id="1.20.5.1700">
    <property type="match status" value="1"/>
</dbReference>
<comment type="caution">
    <text evidence="3">The sequence shown here is derived from an EMBL/GenBank/DDBJ whole genome shotgun (WGS) entry which is preliminary data.</text>
</comment>
<dbReference type="SMART" id="SM00382">
    <property type="entry name" value="AAA"/>
    <property type="match status" value="1"/>
</dbReference>
<dbReference type="STRING" id="1776334.APZ16_06105"/>
<accession>A0A147JUW8</accession>
<dbReference type="Gene3D" id="3.40.50.300">
    <property type="entry name" value="P-loop containing nucleotide triphosphate hydrolases"/>
    <property type="match status" value="2"/>
</dbReference>
<evidence type="ECO:0000256" key="1">
    <source>
        <dbReference type="SAM" id="Coils"/>
    </source>
</evidence>
<dbReference type="SUPFAM" id="SSF52540">
    <property type="entry name" value="P-loop containing nucleoside triphosphate hydrolases"/>
    <property type="match status" value="1"/>
</dbReference>
<dbReference type="PANTHER" id="PTHR43977">
    <property type="entry name" value="STRUCTURAL MAINTENANCE OF CHROMOSOMES PROTEIN 3"/>
    <property type="match status" value="1"/>
</dbReference>
<dbReference type="AlphaFoldDB" id="A0A147JUW8"/>
<dbReference type="Proteomes" id="UP000074294">
    <property type="component" value="Unassembled WGS sequence"/>
</dbReference>
<sequence length="753" mass="85582">MPYISKIELRGFKSFGNTKVTIPLSKGLTAIVGPNGMGKSNIIDALCFVLGWMSAKTMRAERFSDLLFNGGNGSRPASFAEVSLHFDNSDGGLPINSKEVVITRQLHRDGKCTYRINKRRATREEIIDLLAAKMTCPGGYNFVLQGEVNRFFSMDPVERRKIIDDLAGVAEYDEKKQKSLNELQKVEANLANVGAVLAEISSQMENLREQMETAIHYKQLKREREQIRGILLQIRKEKCLGKIEQLKTKIASLTEEIEKQRNRYKKILEEKEKLNAKIEEISRSVDEKRSSDVLVVAERARAEINTLSDILKRTEERKSALDQEIESLSLQIKRLCDSKKTAAEETLESLLTKFDNTRSKFLDLYHSLNRCESLASAKALLKQIHETLNELSKIVERISASIGPQKIKQMELQQVNEDKLRGELAGLQRTRDELNKQVLELSRKIQEAQAKLKGADSQEKEIKSSIETLVAQRSSLREKLESLGKRERELEPKIRAMEGDLQRFQIQQDALANELREINNELKNVGESSLPENADPEALEKRAQEIEAELASLGERVNLRAIQDFRESERRYNEEKAKHDKLMAEKQSLLNFMAEIDEKKKQVFMKTFNEISKHFTQIFRELSPNGDAMLKLENEQSPFDGGLEIIARPEGSGTSYIGSLSGGQMALTALAFIFALQRYRPTTFYVLDEIDAHLDPKNRTRVAEMLRQFSRESQIVVVTLHDAVMSVADRLFGVTKENGISRIYAVELSNVEG</sequence>
<proteinExistence type="predicted"/>
<evidence type="ECO:0000313" key="4">
    <source>
        <dbReference type="Proteomes" id="UP000074294"/>
    </source>
</evidence>
<reference evidence="3 4" key="1">
    <citation type="journal article" date="2016" name="Nat. Microbiol.">
        <title>Genomic inference of the metabolism of cosmopolitan subsurface Archaea, Hadesarchaea.</title>
        <authorList>
            <person name="Baker B.J."/>
            <person name="Saw J.H."/>
            <person name="Lind A.E."/>
            <person name="Lazar C.S."/>
            <person name="Hinrichs K.-U."/>
            <person name="Teske A.P."/>
            <person name="Ettema T.J."/>
        </authorList>
    </citation>
    <scope>NUCLEOTIDE SEQUENCE [LARGE SCALE GENOMIC DNA]</scope>
</reference>
<organism evidence="3 4">
    <name type="scientific">Hadarchaeum yellowstonense</name>
    <dbReference type="NCBI Taxonomy" id="1776334"/>
    <lineage>
        <taxon>Archaea</taxon>
        <taxon>Methanobacteriati</taxon>
        <taxon>Candidatus Hadarchaeota</taxon>
        <taxon>Candidatus Hadarchaeia</taxon>
        <taxon>Candidatus Hadarchaeales</taxon>
        <taxon>Candidatus Hadarchaeaceae</taxon>
        <taxon>Candidatus Hadarchaeum</taxon>
    </lineage>
</organism>
<feature type="domain" description="AAA+ ATPase" evidence="2">
    <location>
        <begin position="25"/>
        <end position="738"/>
    </location>
</feature>
<protein>
    <recommendedName>
        <fullName evidence="2">AAA+ ATPase domain-containing protein</fullName>
    </recommendedName>
</protein>
<name>A0A147JUW8_HADYE</name>
<dbReference type="InterPro" id="IPR003395">
    <property type="entry name" value="RecF/RecN/SMC_N"/>
</dbReference>
<feature type="coiled-coil region" evidence="1">
    <location>
        <begin position="169"/>
        <end position="331"/>
    </location>
</feature>
<dbReference type="InterPro" id="IPR027417">
    <property type="entry name" value="P-loop_NTPase"/>
</dbReference>
<evidence type="ECO:0000259" key="2">
    <source>
        <dbReference type="SMART" id="SM00382"/>
    </source>
</evidence>
<keyword evidence="1" id="KW-0175">Coiled coil</keyword>
<gene>
    <name evidence="3" type="ORF">APZ16_06105</name>
</gene>
<dbReference type="EMBL" id="LQMQ01000044">
    <property type="protein sequence ID" value="KUO40299.1"/>
    <property type="molecule type" value="Genomic_DNA"/>
</dbReference>
<feature type="coiled-coil region" evidence="1">
    <location>
        <begin position="417"/>
        <end position="528"/>
    </location>
</feature>
<dbReference type="Pfam" id="PF02463">
    <property type="entry name" value="SMC_N"/>
    <property type="match status" value="1"/>
</dbReference>
<dbReference type="InterPro" id="IPR003593">
    <property type="entry name" value="AAA+_ATPase"/>
</dbReference>